<protein>
    <recommendedName>
        <fullName evidence="3">AAA family ATPase</fullName>
    </recommendedName>
</protein>
<dbReference type="EMBL" id="BMDX01000008">
    <property type="protein sequence ID" value="GGA77173.1"/>
    <property type="molecule type" value="Genomic_DNA"/>
</dbReference>
<dbReference type="InterPro" id="IPR027417">
    <property type="entry name" value="P-loop_NTPase"/>
</dbReference>
<sequence>MVISPQDIEAFLDTPIFHDRFVEVMKTVQSSYETSLIKRPVGVAVLAQTGAGKSYLMRCCTTAICDELKPQHDRNVFGPITITMKSGATRDYVIKQVLKCLNINTSGYANNDLEDLYYTQLKALEIPLLAIDEAHHLLRQHDNQFNIAVAQLIKNTMEIAKVPVAMIGTEKLRRLFDLDEELQSRTSIAPSLKPMSCATPAEKRYFEDFVRIYIQSMPVSSIDLTSHDRILRVELATGGNLRTLSYIVQRVLLNVSDPEKQVTLKDFAESYELVRKRPVFNKRGEPINPFLAELKTVKRALGYA</sequence>
<dbReference type="OrthoDB" id="6672914at2"/>
<evidence type="ECO:0000313" key="2">
    <source>
        <dbReference type="Proteomes" id="UP000619743"/>
    </source>
</evidence>
<organism evidence="1 2">
    <name type="scientific">Neiella marina</name>
    <dbReference type="NCBI Taxonomy" id="508461"/>
    <lineage>
        <taxon>Bacteria</taxon>
        <taxon>Pseudomonadati</taxon>
        <taxon>Pseudomonadota</taxon>
        <taxon>Gammaproteobacteria</taxon>
        <taxon>Alteromonadales</taxon>
        <taxon>Echinimonadaceae</taxon>
        <taxon>Neiella</taxon>
    </lineage>
</organism>
<gene>
    <name evidence="1" type="ORF">GCM10011369_18780</name>
</gene>
<accession>A0A8J2XP00</accession>
<keyword evidence="2" id="KW-1185">Reference proteome</keyword>
<dbReference type="Gene3D" id="3.40.50.300">
    <property type="entry name" value="P-loop containing nucleotide triphosphate hydrolases"/>
    <property type="match status" value="1"/>
</dbReference>
<evidence type="ECO:0000313" key="1">
    <source>
        <dbReference type="EMBL" id="GGA77173.1"/>
    </source>
</evidence>
<evidence type="ECO:0008006" key="3">
    <source>
        <dbReference type="Google" id="ProtNLM"/>
    </source>
</evidence>
<dbReference type="RefSeq" id="WP_087505632.1">
    <property type="nucleotide sequence ID" value="NZ_BMDX01000008.1"/>
</dbReference>
<proteinExistence type="predicted"/>
<dbReference type="Pfam" id="PF05621">
    <property type="entry name" value="TniB"/>
    <property type="match status" value="1"/>
</dbReference>
<dbReference type="SUPFAM" id="SSF52540">
    <property type="entry name" value="P-loop containing nucleoside triphosphate hydrolases"/>
    <property type="match status" value="1"/>
</dbReference>
<reference evidence="2" key="1">
    <citation type="journal article" date="2019" name="Int. J. Syst. Evol. Microbiol.">
        <title>The Global Catalogue of Microorganisms (GCM) 10K type strain sequencing project: providing services to taxonomists for standard genome sequencing and annotation.</title>
        <authorList>
            <consortium name="The Broad Institute Genomics Platform"/>
            <consortium name="The Broad Institute Genome Sequencing Center for Infectious Disease"/>
            <person name="Wu L."/>
            <person name="Ma J."/>
        </authorList>
    </citation>
    <scope>NUCLEOTIDE SEQUENCE [LARGE SCALE GENOMIC DNA]</scope>
    <source>
        <strain evidence="2">CGMCC 1.10130</strain>
    </source>
</reference>
<comment type="caution">
    <text evidence="1">The sequence shown here is derived from an EMBL/GenBank/DDBJ whole genome shotgun (WGS) entry which is preliminary data.</text>
</comment>
<name>A0A8J2XP00_9GAMM</name>
<dbReference type="InterPro" id="IPR008868">
    <property type="entry name" value="TniB"/>
</dbReference>
<dbReference type="Proteomes" id="UP000619743">
    <property type="component" value="Unassembled WGS sequence"/>
</dbReference>
<dbReference type="AlphaFoldDB" id="A0A8J2XP00"/>